<dbReference type="KEGG" id="hyg:AUC43_09125"/>
<proteinExistence type="predicted"/>
<dbReference type="Pfam" id="PF09907">
    <property type="entry name" value="HigB_toxin"/>
    <property type="match status" value="1"/>
</dbReference>
<evidence type="ECO:0000313" key="2">
    <source>
        <dbReference type="Proteomes" id="UP000059542"/>
    </source>
</evidence>
<organism evidence="1 2">
    <name type="scientific">Hymenobacter sedentarius</name>
    <dbReference type="NCBI Taxonomy" id="1411621"/>
    <lineage>
        <taxon>Bacteria</taxon>
        <taxon>Pseudomonadati</taxon>
        <taxon>Bacteroidota</taxon>
        <taxon>Cytophagia</taxon>
        <taxon>Cytophagales</taxon>
        <taxon>Hymenobacteraceae</taxon>
        <taxon>Hymenobacter</taxon>
    </lineage>
</organism>
<dbReference type="Proteomes" id="UP000059542">
    <property type="component" value="Chromosome"/>
</dbReference>
<dbReference type="AlphaFoldDB" id="A0A0U4BNA3"/>
<dbReference type="STRING" id="1411621.AUC43_09125"/>
<dbReference type="RefSeq" id="WP_068192154.1">
    <property type="nucleotide sequence ID" value="NZ_CP013909.1"/>
</dbReference>
<keyword evidence="2" id="KW-1185">Reference proteome</keyword>
<dbReference type="EMBL" id="CP013909">
    <property type="protein sequence ID" value="ALW85242.1"/>
    <property type="molecule type" value="Genomic_DNA"/>
</dbReference>
<dbReference type="GO" id="GO:0004519">
    <property type="term" value="F:endonuclease activity"/>
    <property type="evidence" value="ECO:0007669"/>
    <property type="project" value="InterPro"/>
</dbReference>
<dbReference type="GO" id="GO:0110001">
    <property type="term" value="C:toxin-antitoxin complex"/>
    <property type="evidence" value="ECO:0007669"/>
    <property type="project" value="InterPro"/>
</dbReference>
<evidence type="ECO:0000313" key="1">
    <source>
        <dbReference type="EMBL" id="ALW85242.1"/>
    </source>
</evidence>
<gene>
    <name evidence="1" type="ORF">AUC43_09125</name>
</gene>
<accession>A0A0U4BNA3</accession>
<dbReference type="GO" id="GO:0003723">
    <property type="term" value="F:RNA binding"/>
    <property type="evidence" value="ECO:0007669"/>
    <property type="project" value="InterPro"/>
</dbReference>
<protein>
    <recommendedName>
        <fullName evidence="3">Addiction module toxin RelE</fullName>
    </recommendedName>
</protein>
<name>A0A0U4BNA3_9BACT</name>
<dbReference type="OrthoDB" id="9799912at2"/>
<reference evidence="1 2" key="1">
    <citation type="submission" date="2015-12" db="EMBL/GenBank/DDBJ databases">
        <authorList>
            <person name="Shamseldin A."/>
            <person name="Moawad H."/>
            <person name="Abd El-Rahim W.M."/>
            <person name="Sadowsky M.J."/>
        </authorList>
    </citation>
    <scope>NUCLEOTIDE SEQUENCE [LARGE SCALE GENOMIC DNA]</scope>
    <source>
        <strain evidence="1 2">DG5B</strain>
    </source>
</reference>
<sequence>MRVFSKKTITDYGNANAQAREELNIWFAQVEFAQWSNLNDLKRDMPATDYIADNRYVFNIKGNHYRLIAMIFFPTKQVYIRGIYTHAQYSKLSKKQIAVL</sequence>
<dbReference type="InterPro" id="IPR018669">
    <property type="entry name" value="Toxin_HigB"/>
</dbReference>
<evidence type="ECO:0008006" key="3">
    <source>
        <dbReference type="Google" id="ProtNLM"/>
    </source>
</evidence>